<comment type="similarity">
    <text evidence="1">Belongs to the LptD family.</text>
</comment>
<proteinExistence type="inferred from homology"/>
<dbReference type="PATRIC" id="fig|1359193.3.peg.1327"/>
<organism evidence="3 4">
    <name type="scientific">Rickettsia bellii str. RML An4</name>
    <dbReference type="NCBI Taxonomy" id="1359193"/>
    <lineage>
        <taxon>Bacteria</taxon>
        <taxon>Pseudomonadati</taxon>
        <taxon>Pseudomonadota</taxon>
        <taxon>Alphaproteobacteria</taxon>
        <taxon>Rickettsiales</taxon>
        <taxon>Rickettsiaceae</taxon>
        <taxon>Rickettsieae</taxon>
        <taxon>Rickettsia</taxon>
        <taxon>belli group</taxon>
    </lineage>
</organism>
<dbReference type="GO" id="GO:0043165">
    <property type="term" value="P:Gram-negative-bacterium-type cell outer membrane assembly"/>
    <property type="evidence" value="ECO:0007669"/>
    <property type="project" value="UniProtKB-UniRule"/>
</dbReference>
<dbReference type="HAMAP" id="MF_01411">
    <property type="entry name" value="LPS_assembly_LptD"/>
    <property type="match status" value="1"/>
</dbReference>
<dbReference type="GO" id="GO:1990351">
    <property type="term" value="C:transporter complex"/>
    <property type="evidence" value="ECO:0007669"/>
    <property type="project" value="TreeGrafter"/>
</dbReference>
<keyword evidence="4" id="KW-1185">Reference proteome</keyword>
<sequence length="712" mass="81884">MLRVIFLFIIVISPLFSFANSLTKSSGVKINNLIADFVEYNENEGLIYAKGNLKILTDDHLLTADNLLYDVNNDILWVEGNVRVKDKDNRITLGDKAILKNEFKQGVVSKFIMLFNNNSLLVAKLAERIDENNIRLHYAKFTPCEVTCSGNPLWQISAKNTDIHSAEHKIVYKNVFFEVYGIPVFYLPYFFHPTPSAPASSGLLVPDVKNGRFGVPLYLRAKPNMDFTLTPRVFNKDPIFELEGRYRPNNTDNISFDGSYGRLPYLLEKNGDKIKDKKISSYHYIVNGNFYSSDKVYNYGFKAERTSDKAYLKNYYNNYASYLTSRVFLNKIHKADYFQIEALTSQGLGSNDSRSNYPLVLPKITTKNVISLNDDESRHIVIENNTLMYKERIGKQLTRTSLQLSYIHNLMTSSGQIFEFVARDRGDFYITKQAYFERTRSAKSLQRNIPEFQTLWRYPFAGAITKTINVLIEPIVSFTIGRKLSSKDMKFVIIDPIKYELSGKNLFLSNRYSGIDCHDFGNRLNYGLNASFAKEQNYLRLFLGQSLNTRYSVYQKASDTENVGKISGNIYDNLELFYDFRKNRYFKPIRDEVGANLYYGRISLTGSLIQLTNLKKYYRAEEMQLSSNRARQFYGNVNYQLTDNWSVGIGGRIDLSKGSADLLTRIIRVTYAKDCVRIATKIYSDYLSDESRGIKKTKSSFTISVGLRVLNM</sequence>
<gene>
    <name evidence="1" type="primary">lptD</name>
    <name evidence="3" type="ORF">RBEAN4_1368</name>
</gene>
<reference evidence="3 4" key="1">
    <citation type="submission" date="2015-02" db="EMBL/GenBank/DDBJ databases">
        <title>Genome Sequencing of Rickettsiales.</title>
        <authorList>
            <person name="Daugherty S.C."/>
            <person name="Su Q."/>
            <person name="Abolude K."/>
            <person name="Beier-Sexton M."/>
            <person name="Carlyon J.A."/>
            <person name="Carter R."/>
            <person name="Day N.P."/>
            <person name="Dumler S.J."/>
            <person name="Dyachenko V."/>
            <person name="Godinez A."/>
            <person name="Kurtti T.J."/>
            <person name="Lichay M."/>
            <person name="Mullins K.E."/>
            <person name="Ott S."/>
            <person name="Pappas-Brown V."/>
            <person name="Paris D.H."/>
            <person name="Patel P."/>
            <person name="Richards A.L."/>
            <person name="Sadzewicz L."/>
            <person name="Sears K."/>
            <person name="Seidman D."/>
            <person name="Sengamalay N."/>
            <person name="Stenos J."/>
            <person name="Tallon L.J."/>
            <person name="Vincent G."/>
            <person name="Fraser C.M."/>
            <person name="Munderloh U."/>
            <person name="Dunning-Hotopp J.C."/>
        </authorList>
    </citation>
    <scope>NUCLEOTIDE SEQUENCE [LARGE SCALE GENOMIC DNA]</scope>
    <source>
        <strain evidence="3 4">RML An4</strain>
    </source>
</reference>
<protein>
    <recommendedName>
        <fullName evidence="1">LPS-assembly protein LptD</fullName>
    </recommendedName>
</protein>
<dbReference type="InterPro" id="IPR050218">
    <property type="entry name" value="LptD"/>
</dbReference>
<evidence type="ECO:0000259" key="2">
    <source>
        <dbReference type="Pfam" id="PF04453"/>
    </source>
</evidence>
<name>A0A0F3QCQ0_RICBE</name>
<comment type="function">
    <text evidence="1">Involved in the assembly of lipopolysaccharide (LPS) at the surface of the outer membrane.</text>
</comment>
<dbReference type="Proteomes" id="UP000033661">
    <property type="component" value="Unassembled WGS sequence"/>
</dbReference>
<dbReference type="RefSeq" id="WP_045799101.1">
    <property type="nucleotide sequence ID" value="NZ_LAOI01000001.1"/>
</dbReference>
<dbReference type="Pfam" id="PF04453">
    <property type="entry name" value="LptD"/>
    <property type="match status" value="1"/>
</dbReference>
<comment type="subunit">
    <text evidence="1">Component of the lipopolysaccharide transport and assembly complex.</text>
</comment>
<dbReference type="AlphaFoldDB" id="A0A0F3QCQ0"/>
<dbReference type="EMBL" id="LAOI01000001">
    <property type="protein sequence ID" value="KJV90365.1"/>
    <property type="molecule type" value="Genomic_DNA"/>
</dbReference>
<evidence type="ECO:0000313" key="4">
    <source>
        <dbReference type="Proteomes" id="UP000033661"/>
    </source>
</evidence>
<evidence type="ECO:0000256" key="1">
    <source>
        <dbReference type="HAMAP-Rule" id="MF_01411"/>
    </source>
</evidence>
<keyword evidence="1" id="KW-0472">Membrane</keyword>
<evidence type="ECO:0000313" key="3">
    <source>
        <dbReference type="EMBL" id="KJV90365.1"/>
    </source>
</evidence>
<dbReference type="GO" id="GO:0009279">
    <property type="term" value="C:cell outer membrane"/>
    <property type="evidence" value="ECO:0007669"/>
    <property type="project" value="UniProtKB-SubCell"/>
</dbReference>
<dbReference type="PANTHER" id="PTHR30189">
    <property type="entry name" value="LPS-ASSEMBLY PROTEIN"/>
    <property type="match status" value="1"/>
</dbReference>
<dbReference type="InterPro" id="IPR020889">
    <property type="entry name" value="LipoPS_assembly_LptD"/>
</dbReference>
<feature type="domain" description="LptD C-terminal" evidence="2">
    <location>
        <begin position="282"/>
        <end position="645"/>
    </location>
</feature>
<comment type="caution">
    <text evidence="1">Lacks conserved residue(s) required for the propagation of feature annotation.</text>
</comment>
<comment type="subcellular location">
    <subcellularLocation>
        <location evidence="1">Cell outer membrane</location>
    </subcellularLocation>
</comment>
<keyword evidence="1" id="KW-0732">Signal</keyword>
<comment type="caution">
    <text evidence="3">The sequence shown here is derived from an EMBL/GenBank/DDBJ whole genome shotgun (WGS) entry which is preliminary data.</text>
</comment>
<dbReference type="PANTHER" id="PTHR30189:SF1">
    <property type="entry name" value="LPS-ASSEMBLY PROTEIN LPTD"/>
    <property type="match status" value="1"/>
</dbReference>
<accession>A0A0F3QCQ0</accession>
<dbReference type="InterPro" id="IPR007543">
    <property type="entry name" value="LptD_C"/>
</dbReference>
<dbReference type="SUPFAM" id="SSF56935">
    <property type="entry name" value="Porins"/>
    <property type="match status" value="1"/>
</dbReference>
<dbReference type="GO" id="GO:0015920">
    <property type="term" value="P:lipopolysaccharide transport"/>
    <property type="evidence" value="ECO:0007669"/>
    <property type="project" value="InterPro"/>
</dbReference>
<keyword evidence="1" id="KW-0998">Cell outer membrane</keyword>